<keyword evidence="2" id="KW-1185">Reference proteome</keyword>
<dbReference type="AlphaFoldDB" id="A0A5Q0QCJ4"/>
<dbReference type="Pfam" id="PF19781">
    <property type="entry name" value="DUF6266"/>
    <property type="match status" value="1"/>
</dbReference>
<organism evidence="1 2">
    <name type="scientific">Sphingobacterium zhuxiongii</name>
    <dbReference type="NCBI Taxonomy" id="2662364"/>
    <lineage>
        <taxon>Bacteria</taxon>
        <taxon>Pseudomonadati</taxon>
        <taxon>Bacteroidota</taxon>
        <taxon>Sphingobacteriia</taxon>
        <taxon>Sphingobacteriales</taxon>
        <taxon>Sphingobacteriaceae</taxon>
        <taxon>Sphingobacterium</taxon>
    </lineage>
</organism>
<sequence>MATTKNGVHGLVSGKLGNVIYYERNGIGYVRSVPSKRIERKQSEIAQLTRSKFKLVQQHVINMLQFIKFGFQYGTGNGTAYNRAMSYNLRNAVKSNDNGIAMDWNSLSFSRDMPDPLKQVSFSLDRRKKLLTIRWQIDEDALVRIEGYDMRTYIMIIPSDLENWNVQGLSAGNSIMDGYQQISILTYDHKITQHLYIAFASVNLPIRSTNSRYVGAVEM</sequence>
<dbReference type="KEGG" id="sphe:GFH32_12140"/>
<dbReference type="RefSeq" id="WP_153511866.1">
    <property type="nucleotide sequence ID" value="NZ_CP045652.1"/>
</dbReference>
<evidence type="ECO:0000313" key="2">
    <source>
        <dbReference type="Proteomes" id="UP000326921"/>
    </source>
</evidence>
<proteinExistence type="predicted"/>
<name>A0A5Q0QCJ4_9SPHI</name>
<protein>
    <submittedName>
        <fullName evidence="1">Uncharacterized protein</fullName>
    </submittedName>
</protein>
<evidence type="ECO:0000313" key="1">
    <source>
        <dbReference type="EMBL" id="QGA27024.1"/>
    </source>
</evidence>
<gene>
    <name evidence="1" type="ORF">GFH32_12140</name>
</gene>
<dbReference type="Proteomes" id="UP000326921">
    <property type="component" value="Chromosome"/>
</dbReference>
<dbReference type="InterPro" id="IPR046233">
    <property type="entry name" value="DUF6266"/>
</dbReference>
<accession>A0A5Q0QCJ4</accession>
<dbReference type="EMBL" id="CP045652">
    <property type="protein sequence ID" value="QGA27024.1"/>
    <property type="molecule type" value="Genomic_DNA"/>
</dbReference>
<reference evidence="1 2" key="1">
    <citation type="submission" date="2019-10" db="EMBL/GenBank/DDBJ databases">
        <authorList>
            <person name="Dong K."/>
        </authorList>
    </citation>
    <scope>NUCLEOTIDE SEQUENCE [LARGE SCALE GENOMIC DNA]</scope>
    <source>
        <strain evidence="2">dk4302</strain>
    </source>
</reference>